<dbReference type="Gene3D" id="1.10.606.20">
    <property type="match status" value="1"/>
</dbReference>
<comment type="caution">
    <text evidence="2">The sequence shown here is derived from an EMBL/GenBank/DDBJ whole genome shotgun (WGS) entry which is preliminary data.</text>
</comment>
<dbReference type="Pfam" id="PF01569">
    <property type="entry name" value="PAP2"/>
    <property type="match status" value="1"/>
</dbReference>
<dbReference type="InterPro" id="IPR036938">
    <property type="entry name" value="PAP2/HPO_sf"/>
</dbReference>
<keyword evidence="2" id="KW-0560">Oxidoreductase</keyword>
<evidence type="ECO:0000259" key="1">
    <source>
        <dbReference type="Pfam" id="PF01569"/>
    </source>
</evidence>
<dbReference type="EMBL" id="JBHSOZ010000003">
    <property type="protein sequence ID" value="MFC5711818.1"/>
    <property type="molecule type" value="Genomic_DNA"/>
</dbReference>
<dbReference type="PANTHER" id="PTHR34599:SF1">
    <property type="entry name" value="PHOSPHATIDIC ACID PHOSPHATASE TYPE 2_HALOPEROXIDASE DOMAIN-CONTAINING PROTEIN"/>
    <property type="match status" value="1"/>
</dbReference>
<dbReference type="GO" id="GO:0004601">
    <property type="term" value="F:peroxidase activity"/>
    <property type="evidence" value="ECO:0007669"/>
    <property type="project" value="UniProtKB-KW"/>
</dbReference>
<dbReference type="CDD" id="cd03398">
    <property type="entry name" value="PAP2_haloperoxidase"/>
    <property type="match status" value="1"/>
</dbReference>
<reference evidence="3" key="1">
    <citation type="journal article" date="2019" name="Int. J. Syst. Evol. Microbiol.">
        <title>The Global Catalogue of Microorganisms (GCM) 10K type strain sequencing project: providing services to taxonomists for standard genome sequencing and annotation.</title>
        <authorList>
            <consortium name="The Broad Institute Genomics Platform"/>
            <consortium name="The Broad Institute Genome Sequencing Center for Infectious Disease"/>
            <person name="Wu L."/>
            <person name="Ma J."/>
        </authorList>
    </citation>
    <scope>NUCLEOTIDE SEQUENCE [LARGE SCALE GENOMIC DNA]</scope>
    <source>
        <strain evidence="3">CECT 7184</strain>
    </source>
</reference>
<dbReference type="EC" id="1.11.1.-" evidence="2"/>
<dbReference type="RefSeq" id="WP_385938607.1">
    <property type="nucleotide sequence ID" value="NZ_JBHSOZ010000003.1"/>
</dbReference>
<name>A0ABW0YKV9_9BACI</name>
<keyword evidence="3" id="KW-1185">Reference proteome</keyword>
<protein>
    <submittedName>
        <fullName evidence="2">Vanadium-dependent haloperoxidase</fullName>
        <ecNumber evidence="2">1.11.1.-</ecNumber>
    </submittedName>
</protein>
<organism evidence="2 3">
    <name type="scientific">Thalassorhabdus alkalitolerans</name>
    <dbReference type="NCBI Taxonomy" id="2282697"/>
    <lineage>
        <taxon>Bacteria</taxon>
        <taxon>Bacillati</taxon>
        <taxon>Bacillota</taxon>
        <taxon>Bacilli</taxon>
        <taxon>Bacillales</taxon>
        <taxon>Bacillaceae</taxon>
        <taxon>Thalassorhabdus</taxon>
    </lineage>
</organism>
<dbReference type="InterPro" id="IPR000326">
    <property type="entry name" value="PAP2/HPO"/>
</dbReference>
<dbReference type="Proteomes" id="UP001596142">
    <property type="component" value="Unassembled WGS sequence"/>
</dbReference>
<accession>A0ABW0YKV9</accession>
<feature type="domain" description="Phosphatidic acid phosphatase type 2/haloperoxidase" evidence="1">
    <location>
        <begin position="131"/>
        <end position="228"/>
    </location>
</feature>
<proteinExistence type="predicted"/>
<dbReference type="InterPro" id="IPR052559">
    <property type="entry name" value="V-haloperoxidase"/>
</dbReference>
<dbReference type="PANTHER" id="PTHR34599">
    <property type="entry name" value="PEROXIDASE-RELATED"/>
    <property type="match status" value="1"/>
</dbReference>
<keyword evidence="2" id="KW-0575">Peroxidase</keyword>
<evidence type="ECO:0000313" key="2">
    <source>
        <dbReference type="EMBL" id="MFC5711818.1"/>
    </source>
</evidence>
<sequence>MEKQKPWSIPPKWSELSRGGFGGVEPEAGSWPMFFFKKHMFRGMITLYGEPVSLDPVDPYTIDFKGEQLEVVKQTLRNLTPQQIKMAKLYAETTPTEDWAFVINELIEKYDINPPRAARIMGICKAALNDTMIVTWDIKYSTDIARPDQIDPTIQTVIPTPRFPAYPSGHSTMAGCAEVILSHFFPEETVRLTQKANNIAQSRLYAGVHFPIDNEEGLRLGRQIGNHVIKLI</sequence>
<gene>
    <name evidence="2" type="ORF">ACFPU1_03405</name>
</gene>
<dbReference type="SUPFAM" id="SSF48317">
    <property type="entry name" value="Acid phosphatase/Vanadium-dependent haloperoxidase"/>
    <property type="match status" value="1"/>
</dbReference>
<evidence type="ECO:0000313" key="3">
    <source>
        <dbReference type="Proteomes" id="UP001596142"/>
    </source>
</evidence>